<proteinExistence type="predicted"/>
<dbReference type="PANTHER" id="PTHR11596">
    <property type="entry name" value="ALKALINE PHOSPHATASE"/>
    <property type="match status" value="1"/>
</dbReference>
<dbReference type="Pfam" id="PF00245">
    <property type="entry name" value="Alk_phosphatase"/>
    <property type="match status" value="1"/>
</dbReference>
<keyword evidence="3" id="KW-0862">Zinc</keyword>
<comment type="cofactor">
    <cofactor evidence="3">
        <name>Zn(2+)</name>
        <dbReference type="ChEBI" id="CHEBI:29105"/>
    </cofactor>
    <text evidence="3">Binds 2 Zn(2+) ions.</text>
</comment>
<feature type="binding site" evidence="3">
    <location>
        <position position="80"/>
    </location>
    <ligand>
        <name>Zn(2+)</name>
        <dbReference type="ChEBI" id="CHEBI:29105"/>
        <label>2</label>
    </ligand>
</feature>
<reference evidence="4" key="1">
    <citation type="submission" date="2015-07" db="EMBL/GenBank/DDBJ databases">
        <title>MeaNS - Measles Nucleotide Surveillance Program.</title>
        <authorList>
            <person name="Tran T."/>
            <person name="Druce J."/>
        </authorList>
    </citation>
    <scope>NUCLEOTIDE SEQUENCE</scope>
    <source>
        <strain evidence="4">UCB-OBI-ISO-001</strain>
        <tissue evidence="4">Gonad</tissue>
    </source>
</reference>
<keyword evidence="2" id="KW-0597">Phosphoprotein</keyword>
<feature type="binding site" evidence="3">
    <location>
        <position position="76"/>
    </location>
    <ligand>
        <name>Zn(2+)</name>
        <dbReference type="ChEBI" id="CHEBI:29105"/>
        <label>2</label>
    </ligand>
</feature>
<dbReference type="AlphaFoldDB" id="A0A0L8GVT5"/>
<protein>
    <recommendedName>
        <fullName evidence="1">alkaline phosphatase</fullName>
        <ecNumber evidence="1">3.1.3.1</ecNumber>
    </recommendedName>
</protein>
<dbReference type="GO" id="GO:0046872">
    <property type="term" value="F:metal ion binding"/>
    <property type="evidence" value="ECO:0007669"/>
    <property type="project" value="UniProtKB-KW"/>
</dbReference>
<dbReference type="GO" id="GO:0004035">
    <property type="term" value="F:alkaline phosphatase activity"/>
    <property type="evidence" value="ECO:0007669"/>
    <property type="project" value="UniProtKB-EC"/>
</dbReference>
<dbReference type="EMBL" id="KQ420162">
    <property type="protein sequence ID" value="KOF81093.1"/>
    <property type="molecule type" value="Genomic_DNA"/>
</dbReference>
<evidence type="ECO:0000256" key="3">
    <source>
        <dbReference type="PIRSR" id="PIRSR601952-2"/>
    </source>
</evidence>
<name>A0A0L8GVT5_OCTBM</name>
<evidence type="ECO:0000256" key="2">
    <source>
        <dbReference type="ARBA" id="ARBA00022553"/>
    </source>
</evidence>
<organism evidence="4">
    <name type="scientific">Octopus bimaculoides</name>
    <name type="common">California two-spotted octopus</name>
    <dbReference type="NCBI Taxonomy" id="37653"/>
    <lineage>
        <taxon>Eukaryota</taxon>
        <taxon>Metazoa</taxon>
        <taxon>Spiralia</taxon>
        <taxon>Lophotrochozoa</taxon>
        <taxon>Mollusca</taxon>
        <taxon>Cephalopoda</taxon>
        <taxon>Coleoidea</taxon>
        <taxon>Octopodiformes</taxon>
        <taxon>Octopoda</taxon>
        <taxon>Incirrata</taxon>
        <taxon>Octopodidae</taxon>
        <taxon>Octopus</taxon>
    </lineage>
</organism>
<dbReference type="EC" id="3.1.3.1" evidence="1"/>
<accession>A0A0L8GVT5</accession>
<dbReference type="Gene3D" id="3.40.720.10">
    <property type="entry name" value="Alkaline Phosphatase, subunit A"/>
    <property type="match status" value="1"/>
</dbReference>
<dbReference type="OrthoDB" id="5818554at2759"/>
<feature type="binding site" evidence="3">
    <location>
        <position position="118"/>
    </location>
    <ligand>
        <name>Zn(2+)</name>
        <dbReference type="ChEBI" id="CHEBI:29105"/>
        <label>2</label>
    </ligand>
</feature>
<keyword evidence="3" id="KW-0479">Metal-binding</keyword>
<dbReference type="PANTHER" id="PTHR11596:SF5">
    <property type="entry name" value="ALKALINE PHOSPHATASE"/>
    <property type="match status" value="1"/>
</dbReference>
<evidence type="ECO:0000313" key="4">
    <source>
        <dbReference type="EMBL" id="KOF81093.1"/>
    </source>
</evidence>
<gene>
    <name evidence="4" type="ORF">OCBIM_22027018mg</name>
</gene>
<evidence type="ECO:0000256" key="1">
    <source>
        <dbReference type="ARBA" id="ARBA00012647"/>
    </source>
</evidence>
<dbReference type="SUPFAM" id="SSF53649">
    <property type="entry name" value="Alkaline phosphatase-like"/>
    <property type="match status" value="1"/>
</dbReference>
<dbReference type="InterPro" id="IPR017850">
    <property type="entry name" value="Alkaline_phosphatase_core_sf"/>
</dbReference>
<sequence>MKGIWKNLCPNLIDNFEEFDNHEGLQKETDTIINIAKELNFEISPEDVKEALYADGNEITYGELLKMEKFKRGRIDHGHHVNSAIKALSELSSFDDAVAKGVDITNEKDTLIIVSADHSHVFNIAGYPERGTNILGW</sequence>
<dbReference type="InterPro" id="IPR001952">
    <property type="entry name" value="Alkaline_phosphatase"/>
</dbReference>
<dbReference type="STRING" id="37653.A0A0L8GVT5"/>
<feature type="binding site" evidence="3">
    <location>
        <position position="117"/>
    </location>
    <ligand>
        <name>Zn(2+)</name>
        <dbReference type="ChEBI" id="CHEBI:29105"/>
        <label>2</label>
    </ligand>
</feature>